<evidence type="ECO:0000313" key="1">
    <source>
        <dbReference type="EMBL" id="CAK0889986.1"/>
    </source>
</evidence>
<organism evidence="1 2">
    <name type="scientific">Prorocentrum cordatum</name>
    <dbReference type="NCBI Taxonomy" id="2364126"/>
    <lineage>
        <taxon>Eukaryota</taxon>
        <taxon>Sar</taxon>
        <taxon>Alveolata</taxon>
        <taxon>Dinophyceae</taxon>
        <taxon>Prorocentrales</taxon>
        <taxon>Prorocentraceae</taxon>
        <taxon>Prorocentrum</taxon>
    </lineage>
</organism>
<dbReference type="Proteomes" id="UP001189429">
    <property type="component" value="Unassembled WGS sequence"/>
</dbReference>
<dbReference type="EMBL" id="CAUYUJ010019282">
    <property type="protein sequence ID" value="CAK0889986.1"/>
    <property type="molecule type" value="Genomic_DNA"/>
</dbReference>
<reference evidence="1" key="1">
    <citation type="submission" date="2023-10" db="EMBL/GenBank/DDBJ databases">
        <authorList>
            <person name="Chen Y."/>
            <person name="Shah S."/>
            <person name="Dougan E. K."/>
            <person name="Thang M."/>
            <person name="Chan C."/>
        </authorList>
    </citation>
    <scope>NUCLEOTIDE SEQUENCE [LARGE SCALE GENOMIC DNA]</scope>
</reference>
<comment type="caution">
    <text evidence="1">The sequence shown here is derived from an EMBL/GenBank/DDBJ whole genome shotgun (WGS) entry which is preliminary data.</text>
</comment>
<evidence type="ECO:0000313" key="2">
    <source>
        <dbReference type="Proteomes" id="UP001189429"/>
    </source>
</evidence>
<accession>A0ABN9WT65</accession>
<name>A0ABN9WT65_9DINO</name>
<sequence length="103" mass="11029">MVLGRSVVGCIFVTPDEGVHVALIADYGLVTSAVAGEIPGLLAGGRTLRYSRSPLDRSRTTGASTLRRSSLAVQTRRTMTALSLVRCSRDDEAREADPNQIKL</sequence>
<proteinExistence type="predicted"/>
<gene>
    <name evidence="1" type="ORF">PCOR1329_LOCUS70335</name>
</gene>
<protein>
    <submittedName>
        <fullName evidence="1">Uncharacterized protein</fullName>
    </submittedName>
</protein>
<keyword evidence="2" id="KW-1185">Reference proteome</keyword>